<evidence type="ECO:0000256" key="4">
    <source>
        <dbReference type="ARBA" id="ARBA00022764"/>
    </source>
</evidence>
<feature type="chain" id="PRO_5044995854" description="Thiol:disulfide interchange protein" evidence="7">
    <location>
        <begin position="26"/>
        <end position="261"/>
    </location>
</feature>
<dbReference type="Pfam" id="PF10411">
    <property type="entry name" value="DsbC_N"/>
    <property type="match status" value="1"/>
</dbReference>
<evidence type="ECO:0000313" key="10">
    <source>
        <dbReference type="EMBL" id="MFC2971171.1"/>
    </source>
</evidence>
<dbReference type="InterPro" id="IPR036249">
    <property type="entry name" value="Thioredoxin-like_sf"/>
</dbReference>
<keyword evidence="10" id="KW-0560">Oxidoreductase</keyword>
<dbReference type="PANTHER" id="PTHR35272">
    <property type="entry name" value="THIOL:DISULFIDE INTERCHANGE PROTEIN DSBC-RELATED"/>
    <property type="match status" value="1"/>
</dbReference>
<dbReference type="GO" id="GO:0016491">
    <property type="term" value="F:oxidoreductase activity"/>
    <property type="evidence" value="ECO:0007669"/>
    <property type="project" value="UniProtKB-KW"/>
</dbReference>
<sequence length="261" mass="28484">MNLSRPLSSMAVLALGLLQAPVAPADDLSAANLPPAIRTIEQKGARIVGSFDAPGGLRGYAAEYQNQGMALYLTPDGEHVLSGHLFDAKGNDLSREPLERLVFAPLAQAMWKRMERSAWIADGRDDAPRIVYVFTDPNCPYCSTFWRQARPWVDSGKVQLRHIMVGILRADSPFKAAALLKTKNPAKALLEHESNPQASPLKPLATIPGDIQVKLDTNQTLMEELGAVATPAIFYQDERGRLQQQQGAPQPEALVNILGKL</sequence>
<evidence type="ECO:0000256" key="6">
    <source>
        <dbReference type="ARBA" id="ARBA00023284"/>
    </source>
</evidence>
<comment type="function">
    <text evidence="7">Required for disulfide bond formation in some periplasmic proteins. Acts by transferring its disulfide bond to other proteins and is reduced in the process.</text>
</comment>
<evidence type="ECO:0000256" key="1">
    <source>
        <dbReference type="ARBA" id="ARBA00004418"/>
    </source>
</evidence>
<evidence type="ECO:0000256" key="5">
    <source>
        <dbReference type="ARBA" id="ARBA00023157"/>
    </source>
</evidence>
<name>A0ABV7AQT2_9GAMM</name>
<dbReference type="InterPro" id="IPR009094">
    <property type="entry name" value="DiS-bond_isomerase_DsbC/G_N_sf"/>
</dbReference>
<dbReference type="CDD" id="cd03020">
    <property type="entry name" value="DsbA_DsbC_DsbG"/>
    <property type="match status" value="1"/>
</dbReference>
<reference evidence="11" key="1">
    <citation type="journal article" date="2019" name="Int. J. Syst. Evol. Microbiol.">
        <title>The Global Catalogue of Microorganisms (GCM) 10K type strain sequencing project: providing services to taxonomists for standard genome sequencing and annotation.</title>
        <authorList>
            <consortium name="The Broad Institute Genomics Platform"/>
            <consortium name="The Broad Institute Genome Sequencing Center for Infectious Disease"/>
            <person name="Wu L."/>
            <person name="Ma J."/>
        </authorList>
    </citation>
    <scope>NUCLEOTIDE SEQUENCE [LARGE SCALE GENOMIC DNA]</scope>
    <source>
        <strain evidence="11">KCTC 62195</strain>
    </source>
</reference>
<dbReference type="Gene3D" id="3.10.450.70">
    <property type="entry name" value="Disulphide bond isomerase, DsbC/G, N-terminal"/>
    <property type="match status" value="1"/>
</dbReference>
<proteinExistence type="inferred from homology"/>
<keyword evidence="11" id="KW-1185">Reference proteome</keyword>
<dbReference type="PANTHER" id="PTHR35272:SF4">
    <property type="entry name" value="THIOL:DISULFIDE INTERCHANGE PROTEIN DSBG"/>
    <property type="match status" value="1"/>
</dbReference>
<dbReference type="Gene3D" id="3.40.30.10">
    <property type="entry name" value="Glutaredoxin"/>
    <property type="match status" value="1"/>
</dbReference>
<accession>A0ABV7AQT2</accession>
<keyword evidence="5" id="KW-1015">Disulfide bond</keyword>
<evidence type="ECO:0000313" key="11">
    <source>
        <dbReference type="Proteomes" id="UP001595457"/>
    </source>
</evidence>
<comment type="caution">
    <text evidence="10">The sequence shown here is derived from an EMBL/GenBank/DDBJ whole genome shotgun (WGS) entry which is preliminary data.</text>
</comment>
<dbReference type="SUPFAM" id="SSF52833">
    <property type="entry name" value="Thioredoxin-like"/>
    <property type="match status" value="1"/>
</dbReference>
<keyword evidence="3 7" id="KW-0732">Signal</keyword>
<dbReference type="EMBL" id="JBHRSJ010000004">
    <property type="protein sequence ID" value="MFC2971171.1"/>
    <property type="molecule type" value="Genomic_DNA"/>
</dbReference>
<evidence type="ECO:0000256" key="3">
    <source>
        <dbReference type="ARBA" id="ARBA00022729"/>
    </source>
</evidence>
<evidence type="ECO:0000256" key="2">
    <source>
        <dbReference type="ARBA" id="ARBA00009813"/>
    </source>
</evidence>
<dbReference type="Proteomes" id="UP001595457">
    <property type="component" value="Unassembled WGS sequence"/>
</dbReference>
<organism evidence="10 11">
    <name type="scientific">Azotobacter bryophylli</name>
    <dbReference type="NCBI Taxonomy" id="1986537"/>
    <lineage>
        <taxon>Bacteria</taxon>
        <taxon>Pseudomonadati</taxon>
        <taxon>Pseudomonadota</taxon>
        <taxon>Gammaproteobacteria</taxon>
        <taxon>Pseudomonadales</taxon>
        <taxon>Pseudomonadaceae</taxon>
        <taxon>Azotobacter</taxon>
    </lineage>
</organism>
<dbReference type="InterPro" id="IPR018950">
    <property type="entry name" value="DiS-bond_isomerase_DsbC/G_N"/>
</dbReference>
<evidence type="ECO:0000259" key="8">
    <source>
        <dbReference type="Pfam" id="PF10411"/>
    </source>
</evidence>
<evidence type="ECO:0000256" key="7">
    <source>
        <dbReference type="RuleBase" id="RU364038"/>
    </source>
</evidence>
<protein>
    <recommendedName>
        <fullName evidence="7">Thiol:disulfide interchange protein</fullName>
    </recommendedName>
</protein>
<keyword evidence="6 7" id="KW-0676">Redox-active center</keyword>
<evidence type="ECO:0000259" key="9">
    <source>
        <dbReference type="Pfam" id="PF13098"/>
    </source>
</evidence>
<dbReference type="RefSeq" id="WP_377812751.1">
    <property type="nucleotide sequence ID" value="NZ_JBHRSJ010000004.1"/>
</dbReference>
<dbReference type="InterPro" id="IPR012336">
    <property type="entry name" value="Thioredoxin-like_fold"/>
</dbReference>
<feature type="signal peptide" evidence="7">
    <location>
        <begin position="1"/>
        <end position="25"/>
    </location>
</feature>
<gene>
    <name evidence="10" type="primary">dsbG</name>
    <name evidence="10" type="ORF">ACFOJE_02930</name>
</gene>
<feature type="domain" description="Thioredoxin-like fold" evidence="9">
    <location>
        <begin position="128"/>
        <end position="257"/>
    </location>
</feature>
<keyword evidence="4 7" id="KW-0574">Periplasm</keyword>
<dbReference type="InterPro" id="IPR051470">
    <property type="entry name" value="Thiol:disulfide_interchange"/>
</dbReference>
<dbReference type="InterPro" id="IPR033954">
    <property type="entry name" value="DiS-bond_Isoase_DsbC/G"/>
</dbReference>
<dbReference type="SUPFAM" id="SSF54423">
    <property type="entry name" value="DsbC/DsbG N-terminal domain-like"/>
    <property type="match status" value="1"/>
</dbReference>
<dbReference type="Pfam" id="PF13098">
    <property type="entry name" value="Thioredoxin_2"/>
    <property type="match status" value="1"/>
</dbReference>
<dbReference type="NCBIfam" id="NF008657">
    <property type="entry name" value="PRK11657.1"/>
    <property type="match status" value="1"/>
</dbReference>
<comment type="subcellular location">
    <subcellularLocation>
        <location evidence="1 7">Periplasm</location>
    </subcellularLocation>
</comment>
<comment type="similarity">
    <text evidence="2 7">Belongs to the thioredoxin family. DsbC subfamily.</text>
</comment>
<feature type="domain" description="Disulphide bond isomerase DsbC/G N-terminal" evidence="8">
    <location>
        <begin position="52"/>
        <end position="94"/>
    </location>
</feature>